<dbReference type="SUPFAM" id="SSF69318">
    <property type="entry name" value="Integrin alpha N-terminal domain"/>
    <property type="match status" value="1"/>
</dbReference>
<comment type="caution">
    <text evidence="3">The sequence shown here is derived from an EMBL/GenBank/DDBJ whole genome shotgun (WGS) entry which is preliminary data.</text>
</comment>
<keyword evidence="4" id="KW-1185">Reference proteome</keyword>
<dbReference type="EMBL" id="SRMQ01000002">
    <property type="protein sequence ID" value="TGJ77296.1"/>
    <property type="molecule type" value="Genomic_DNA"/>
</dbReference>
<evidence type="ECO:0000256" key="2">
    <source>
        <dbReference type="SAM" id="SignalP"/>
    </source>
</evidence>
<dbReference type="InterPro" id="IPR013517">
    <property type="entry name" value="FG-GAP"/>
</dbReference>
<dbReference type="OrthoDB" id="1743319at2"/>
<keyword evidence="1 2" id="KW-0732">Signal</keyword>
<dbReference type="AlphaFoldDB" id="A0A4Z0YI39"/>
<accession>A0A4Z0YI39</accession>
<dbReference type="InterPro" id="IPR028994">
    <property type="entry name" value="Integrin_alpha_N"/>
</dbReference>
<sequence>MKLKAVAMALMLALTLSGCSFVGLDAQTLMRPPKPTGEKADIHALLESKTDGKMTLKYPRTGDYRSAIITHDVCGDKNDEAMAIFQKGDEATGTDLMFMKKDGGKWVDMGFFNNPAAQVDKVCFGDVTGDGKDDVIVGWGNSLNNTSTICVYYYKNGKMNELKVDQTYTEMAVMDFDGDGRDEIFTASVSVGDQPALARLIRIKDGNVEIMGSCQMDSAVTKYVSVQTGLINEKQNGIVLDGMESANTLVTEMLYWDKTTKILKSPFFDPRSNIANYTLRDTSVVSKDINNDRIIEVPIVSLMPGYDGQTKDEAAYITDWNRYDTQTGEMVRVMSMVLDYSDGYWFLIPDMWRGRITTKADTVTRTVTFYEWKADKKQAGGLLGDPLLKIQVFSEKEWDGGEAAPGFYELMESNNMIFAACSPSPDNPLSLSSGDVKNSFKLMNQE</sequence>
<dbReference type="Pfam" id="PF13517">
    <property type="entry name" value="FG-GAP_3"/>
    <property type="match status" value="1"/>
</dbReference>
<feature type="signal peptide" evidence="2">
    <location>
        <begin position="1"/>
        <end position="22"/>
    </location>
</feature>
<evidence type="ECO:0000313" key="3">
    <source>
        <dbReference type="EMBL" id="TGJ77296.1"/>
    </source>
</evidence>
<dbReference type="PROSITE" id="PS51257">
    <property type="entry name" value="PROKAR_LIPOPROTEIN"/>
    <property type="match status" value="1"/>
</dbReference>
<dbReference type="Gene3D" id="2.130.10.130">
    <property type="entry name" value="Integrin alpha, N-terminal"/>
    <property type="match status" value="1"/>
</dbReference>
<organism evidence="3 4">
    <name type="scientific">Caproiciproducens galactitolivorans</name>
    <dbReference type="NCBI Taxonomy" id="642589"/>
    <lineage>
        <taxon>Bacteria</taxon>
        <taxon>Bacillati</taxon>
        <taxon>Bacillota</taxon>
        <taxon>Clostridia</taxon>
        <taxon>Eubacteriales</taxon>
        <taxon>Acutalibacteraceae</taxon>
        <taxon>Caproiciproducens</taxon>
    </lineage>
</organism>
<dbReference type="Proteomes" id="UP000297714">
    <property type="component" value="Unassembled WGS sequence"/>
</dbReference>
<name>A0A4Z0YI39_9FIRM</name>
<protein>
    <submittedName>
        <fullName evidence="3">FG-GAP repeat protein</fullName>
    </submittedName>
</protein>
<proteinExistence type="predicted"/>
<reference evidence="3 4" key="1">
    <citation type="submission" date="2019-04" db="EMBL/GenBank/DDBJ databases">
        <authorList>
            <person name="Poehlein A."/>
            <person name="Bengelsdorf F.R."/>
            <person name="Duerre P."/>
            <person name="Daniel R."/>
        </authorList>
    </citation>
    <scope>NUCLEOTIDE SEQUENCE [LARGE SCALE GENOMIC DNA]</scope>
    <source>
        <strain evidence="3 4">BS-1</strain>
    </source>
</reference>
<evidence type="ECO:0000313" key="4">
    <source>
        <dbReference type="Proteomes" id="UP000297714"/>
    </source>
</evidence>
<dbReference type="RefSeq" id="WP_135657680.1">
    <property type="nucleotide sequence ID" value="NZ_SRMQ01000002.1"/>
</dbReference>
<feature type="chain" id="PRO_5038437356" evidence="2">
    <location>
        <begin position="23"/>
        <end position="446"/>
    </location>
</feature>
<gene>
    <name evidence="3" type="ORF">CAGA_06650</name>
</gene>
<evidence type="ECO:0000256" key="1">
    <source>
        <dbReference type="ARBA" id="ARBA00022729"/>
    </source>
</evidence>